<dbReference type="NCBIfam" id="TIGR00914">
    <property type="entry name" value="2A0601"/>
    <property type="match status" value="1"/>
</dbReference>
<dbReference type="InterPro" id="IPR001036">
    <property type="entry name" value="Acrflvin-R"/>
</dbReference>
<dbReference type="Pfam" id="PF00873">
    <property type="entry name" value="ACR_tran"/>
    <property type="match status" value="1"/>
</dbReference>
<dbReference type="SUPFAM" id="SSF82714">
    <property type="entry name" value="Multidrug efflux transporter AcrB TolC docking domain, DN and DC subdomains"/>
    <property type="match status" value="2"/>
</dbReference>
<name>D0KWS0_HALNC</name>
<dbReference type="GO" id="GO:0005886">
    <property type="term" value="C:plasma membrane"/>
    <property type="evidence" value="ECO:0007669"/>
    <property type="project" value="UniProtKB-SubCell"/>
</dbReference>
<sequence>MLNRLIAFSLAQRLMVLLAAILVAGFGWMAFSTIPIDAYPDISPTQVQIILKAPGVTPTEVETRITAPLETSLLGIPNQTMLRSTSKYGISVITLDFAEGTDIYWARQQVNEALSSARGDLPAGTTGGVAPITTPLGEAFMFTLQSPTLSLTERRHLLDWVIRPALRAVKGVADVNSLGGFVRTFEVIPNPTQLAAQKLTTDDLMRVIEQNNRNDGAGRLDVGEEAWLVRSEGRIKTLDDLGNLVIAQHNGQPIHVRDVATVRIGAITRLGAVTHSGKGETVEGLVLTLRGANARAVVAGVEQRLAEIKPSLPPDLKINVFYNRADLVNAAVHTVSKALLEAVVLVLILLILFLGNLRAAVTVALTLPMAALITFILMKQFGMSANLMSLGGLAIAIGMLVDAAVVVVENTVAHLAEAHKHPNLPRLHIVYRSVREVAAPVFSGILIIMLVFLPLLSLQGLEGKLFSPVALTIIFALGASLVLSLTLIPVIASLILGKVTDHEPWLVRQLHRIYEPALNFALKRPLPVVAVAIAGLVVAGLLYTQIGKTFMPSLDEGTIVMQVENLPSTNLGTTIALNTNIQKTLMAKVPEIAQIVGRSGSDELGLDPMGLNDTDTFIILKPKDQWQASSIDEVREKIRAVISTLPGFNFSFTQPIEMRVSEMLTGSRGDLAIKIFGSDLTEINTLSNEIKSVVSAIPGAQDVATTDNEGLLYLNIAVNQAAAARNGLSVNQLEDILRAQIEGQLAGIVQEGVARTPILIRADALTDAPQKLSSLPIALPNGTVQPLSNLAIVERTTGPVFVTREMGSRFAVVRANVSGRALTDFVADAKNQIAEKVEMPTGYRLEWGGQFENQQRAAARLAIVVPIALGLIFVLLFTTFNSVRQATLVFANIPFALIGGVVALYISGEYLSVPASVGFIALLGIAVLNGLVLVSYFNQLAAQGLDIEQVVRQGALRRLRPVMMTASIAALGLVPLLFATGPGSEIQRPLAVVVIGGLVTSTLLTLILLPILYKRFGQSSDQRRAQQPLPEAKA</sequence>
<dbReference type="Gene3D" id="3.30.2090.10">
    <property type="entry name" value="Multidrug efflux transporter AcrB TolC docking domain, DN and DC subdomains"/>
    <property type="match status" value="2"/>
</dbReference>
<accession>D0KWS0</accession>
<dbReference type="STRING" id="555778.Hneap_0204"/>
<dbReference type="PANTHER" id="PTHR32063">
    <property type="match status" value="1"/>
</dbReference>
<evidence type="ECO:0000256" key="5">
    <source>
        <dbReference type="ARBA" id="ARBA00022692"/>
    </source>
</evidence>
<dbReference type="Gene3D" id="3.30.70.1430">
    <property type="entry name" value="Multidrug efflux transporter AcrB pore domain"/>
    <property type="match status" value="2"/>
</dbReference>
<evidence type="ECO:0000256" key="6">
    <source>
        <dbReference type="ARBA" id="ARBA00022989"/>
    </source>
</evidence>
<evidence type="ECO:0000256" key="8">
    <source>
        <dbReference type="SAM" id="Phobius"/>
    </source>
</evidence>
<evidence type="ECO:0000313" key="9">
    <source>
        <dbReference type="EMBL" id="ACX95067.1"/>
    </source>
</evidence>
<dbReference type="Gene3D" id="3.30.70.1320">
    <property type="entry name" value="Multidrug efflux transporter AcrB pore domain like"/>
    <property type="match status" value="1"/>
</dbReference>
<evidence type="ECO:0000313" key="10">
    <source>
        <dbReference type="Proteomes" id="UP000009102"/>
    </source>
</evidence>
<proteinExistence type="inferred from homology"/>
<feature type="transmembrane region" description="Helical" evidence="8">
    <location>
        <begin position="359"/>
        <end position="378"/>
    </location>
</feature>
<feature type="transmembrane region" description="Helical" evidence="8">
    <location>
        <begin position="390"/>
        <end position="416"/>
    </location>
</feature>
<feature type="transmembrane region" description="Helical" evidence="8">
    <location>
        <begin position="861"/>
        <end position="880"/>
    </location>
</feature>
<feature type="transmembrane region" description="Helical" evidence="8">
    <location>
        <begin position="338"/>
        <end position="354"/>
    </location>
</feature>
<evidence type="ECO:0000256" key="3">
    <source>
        <dbReference type="ARBA" id="ARBA00022448"/>
    </source>
</evidence>
<dbReference type="Proteomes" id="UP000009102">
    <property type="component" value="Chromosome"/>
</dbReference>
<feature type="transmembrane region" description="Helical" evidence="8">
    <location>
        <begin position="990"/>
        <end position="1013"/>
    </location>
</feature>
<dbReference type="GO" id="GO:0042910">
    <property type="term" value="F:xenobiotic transmembrane transporter activity"/>
    <property type="evidence" value="ECO:0007669"/>
    <property type="project" value="TreeGrafter"/>
</dbReference>
<dbReference type="InterPro" id="IPR004763">
    <property type="entry name" value="CusA-like"/>
</dbReference>
<gene>
    <name evidence="9" type="ordered locus">Hneap_0204</name>
</gene>
<dbReference type="Gene3D" id="3.30.70.1440">
    <property type="entry name" value="Multidrug efflux transporter AcrB pore domain"/>
    <property type="match status" value="1"/>
</dbReference>
<keyword evidence="4" id="KW-1003">Cell membrane</keyword>
<keyword evidence="10" id="KW-1185">Reference proteome</keyword>
<dbReference type="eggNOG" id="COG3696">
    <property type="taxonomic scope" value="Bacteria"/>
</dbReference>
<dbReference type="SUPFAM" id="SSF82693">
    <property type="entry name" value="Multidrug efflux transporter AcrB pore domain, PN1, PN2, PC1 and PC2 subdomains"/>
    <property type="match status" value="3"/>
</dbReference>
<dbReference type="InterPro" id="IPR027463">
    <property type="entry name" value="AcrB_DN_DC_subdom"/>
</dbReference>
<comment type="similarity">
    <text evidence="2">Belongs to the resistance-nodulation-cell division (RND) (TC 2.A.6) family.</text>
</comment>
<feature type="transmembrane region" description="Helical" evidence="8">
    <location>
        <begin position="437"/>
        <end position="457"/>
    </location>
</feature>
<feature type="transmembrane region" description="Helical" evidence="8">
    <location>
        <begin position="526"/>
        <end position="546"/>
    </location>
</feature>
<keyword evidence="6 8" id="KW-1133">Transmembrane helix</keyword>
<feature type="transmembrane region" description="Helical" evidence="8">
    <location>
        <begin position="469"/>
        <end position="496"/>
    </location>
</feature>
<dbReference type="OrthoDB" id="9758297at2"/>
<dbReference type="Gene3D" id="1.20.1640.10">
    <property type="entry name" value="Multidrug efflux transporter AcrB transmembrane domain"/>
    <property type="match status" value="2"/>
</dbReference>
<protein>
    <submittedName>
        <fullName evidence="9">Heavy metal efflux pump, CzcA family</fullName>
    </submittedName>
</protein>
<feature type="transmembrane region" description="Helical" evidence="8">
    <location>
        <begin position="959"/>
        <end position="978"/>
    </location>
</feature>
<evidence type="ECO:0000256" key="7">
    <source>
        <dbReference type="ARBA" id="ARBA00023136"/>
    </source>
</evidence>
<dbReference type="KEGG" id="hna:Hneap_0204"/>
<feature type="transmembrane region" description="Helical" evidence="8">
    <location>
        <begin position="918"/>
        <end position="938"/>
    </location>
</feature>
<evidence type="ECO:0000256" key="4">
    <source>
        <dbReference type="ARBA" id="ARBA00022475"/>
    </source>
</evidence>
<dbReference type="EMBL" id="CP001801">
    <property type="protein sequence ID" value="ACX95067.1"/>
    <property type="molecule type" value="Genomic_DNA"/>
</dbReference>
<comment type="subcellular location">
    <subcellularLocation>
        <location evidence="1">Cell membrane</location>
        <topology evidence="1">Multi-pass membrane protein</topology>
    </subcellularLocation>
</comment>
<dbReference type="PRINTS" id="PR00702">
    <property type="entry name" value="ACRIFLAVINRP"/>
</dbReference>
<dbReference type="SUPFAM" id="SSF82866">
    <property type="entry name" value="Multidrug efflux transporter AcrB transmembrane domain"/>
    <property type="match status" value="2"/>
</dbReference>
<feature type="transmembrane region" description="Helical" evidence="8">
    <location>
        <begin position="887"/>
        <end position="906"/>
    </location>
</feature>
<keyword evidence="3" id="KW-0813">Transport</keyword>
<dbReference type="GO" id="GO:0008324">
    <property type="term" value="F:monoatomic cation transmembrane transporter activity"/>
    <property type="evidence" value="ECO:0007669"/>
    <property type="project" value="InterPro"/>
</dbReference>
<reference evidence="9 10" key="1">
    <citation type="submission" date="2009-10" db="EMBL/GenBank/DDBJ databases">
        <title>Complete sequence of Halothiobacillus neapolitanus c2.</title>
        <authorList>
            <consortium name="US DOE Joint Genome Institute"/>
            <person name="Lucas S."/>
            <person name="Copeland A."/>
            <person name="Lapidus A."/>
            <person name="Glavina del Rio T."/>
            <person name="Tice H."/>
            <person name="Bruce D."/>
            <person name="Goodwin L."/>
            <person name="Pitluck S."/>
            <person name="Davenport K."/>
            <person name="Brettin T."/>
            <person name="Detter J.C."/>
            <person name="Han C."/>
            <person name="Tapia R."/>
            <person name="Larimer F."/>
            <person name="Land M."/>
            <person name="Hauser L."/>
            <person name="Kyrpides N."/>
            <person name="Mikhailova N."/>
            <person name="Kerfeld C."/>
            <person name="Cannon G."/>
            <person name="Heinhort S."/>
        </authorList>
    </citation>
    <scope>NUCLEOTIDE SEQUENCE [LARGE SCALE GENOMIC DNA]</scope>
    <source>
        <strain evidence="10">ATCC 23641 / c2</strain>
    </source>
</reference>
<dbReference type="PANTHER" id="PTHR32063:SF68">
    <property type="entry name" value="PROBALE CATION EFFLUX SYSTEM PROTEIN"/>
    <property type="match status" value="1"/>
</dbReference>
<dbReference type="RefSeq" id="WP_012823103.1">
    <property type="nucleotide sequence ID" value="NC_013422.1"/>
</dbReference>
<organism evidence="9 10">
    <name type="scientific">Halothiobacillus neapolitanus (strain ATCC 23641 / DSM 15147 / CIP 104769 / NCIMB 8539 / c2)</name>
    <name type="common">Thiobacillus neapolitanus</name>
    <dbReference type="NCBI Taxonomy" id="555778"/>
    <lineage>
        <taxon>Bacteria</taxon>
        <taxon>Pseudomonadati</taxon>
        <taxon>Pseudomonadota</taxon>
        <taxon>Gammaproteobacteria</taxon>
        <taxon>Chromatiales</taxon>
        <taxon>Halothiobacillaceae</taxon>
        <taxon>Halothiobacillus</taxon>
    </lineage>
</organism>
<keyword evidence="7 8" id="KW-0472">Membrane</keyword>
<evidence type="ECO:0000256" key="2">
    <source>
        <dbReference type="ARBA" id="ARBA00010942"/>
    </source>
</evidence>
<dbReference type="HOGENOM" id="CLU_002755_1_2_6"/>
<dbReference type="AlphaFoldDB" id="D0KWS0"/>
<evidence type="ECO:0000256" key="1">
    <source>
        <dbReference type="ARBA" id="ARBA00004651"/>
    </source>
</evidence>
<keyword evidence="5 8" id="KW-0812">Transmembrane</keyword>